<comment type="caution">
    <text evidence="1">The sequence shown here is derived from an EMBL/GenBank/DDBJ whole genome shotgun (WGS) entry which is preliminary data.</text>
</comment>
<dbReference type="EMBL" id="CBWP010000084">
    <property type="protein sequence ID" value="CDL41579.1"/>
    <property type="molecule type" value="Genomic_DNA"/>
</dbReference>
<accession>A0A7G2IZW9</accession>
<sequence>MNGMSATFLLTVIPRVQARSFQVSDQQASTLSLRMTVPERE</sequence>
<evidence type="ECO:0000313" key="2">
    <source>
        <dbReference type="Proteomes" id="UP000019194"/>
    </source>
</evidence>
<proteinExistence type="predicted"/>
<dbReference type="AlphaFoldDB" id="A0A7G2IZW9"/>
<dbReference type="Proteomes" id="UP000019194">
    <property type="component" value="Unassembled WGS sequence"/>
</dbReference>
<reference evidence="1 2" key="1">
    <citation type="submission" date="2013-10" db="EMBL/GenBank/DDBJ databases">
        <title>Antibiotic resistance diversity of beta-lactamase producers in the General Hospital Vienna.</title>
        <authorList>
            <person name="Barisic I."/>
            <person name="Mitteregger D."/>
            <person name="Hirschl A.M."/>
            <person name="Noehammer C."/>
            <person name="Wiesinger-Mayr H."/>
        </authorList>
    </citation>
    <scope>NUCLEOTIDE SEQUENCE [LARGE SCALE GENOMIC DNA]</scope>
    <source>
        <strain evidence="1 2">ISC11</strain>
    </source>
</reference>
<name>A0A7G2IZW9_CITFR</name>
<organism evidence="1 2">
    <name type="scientific">Citrobacter freundii</name>
    <dbReference type="NCBI Taxonomy" id="546"/>
    <lineage>
        <taxon>Bacteria</taxon>
        <taxon>Pseudomonadati</taxon>
        <taxon>Pseudomonadota</taxon>
        <taxon>Gammaproteobacteria</taxon>
        <taxon>Enterobacterales</taxon>
        <taxon>Enterobacteriaceae</taxon>
        <taxon>Citrobacter</taxon>
        <taxon>Citrobacter freundii complex</taxon>
    </lineage>
</organism>
<protein>
    <submittedName>
        <fullName evidence="1">Uncharacterized protein</fullName>
    </submittedName>
</protein>
<evidence type="ECO:0000313" key="1">
    <source>
        <dbReference type="EMBL" id="CDL41579.1"/>
    </source>
</evidence>